<dbReference type="OMA" id="TMMESMH"/>
<protein>
    <submittedName>
        <fullName evidence="2">Uncharacterized protein</fullName>
    </submittedName>
</protein>
<feature type="compositionally biased region" description="Polar residues" evidence="1">
    <location>
        <begin position="352"/>
        <end position="363"/>
    </location>
</feature>
<dbReference type="OrthoDB" id="4587526at2759"/>
<keyword evidence="3" id="KW-1185">Reference proteome</keyword>
<dbReference type="RefSeq" id="XP_003665046.1">
    <property type="nucleotide sequence ID" value="XM_003664998.1"/>
</dbReference>
<dbReference type="InParanoid" id="G2QJP4"/>
<dbReference type="Proteomes" id="UP000007322">
    <property type="component" value="Chromosome 5"/>
</dbReference>
<reference evidence="2 3" key="1">
    <citation type="journal article" date="2011" name="Nat. Biotechnol.">
        <title>Comparative genomic analysis of the thermophilic biomass-degrading fungi Myceliophthora thermophila and Thielavia terrestris.</title>
        <authorList>
            <person name="Berka R.M."/>
            <person name="Grigoriev I.V."/>
            <person name="Otillar R."/>
            <person name="Salamov A."/>
            <person name="Grimwood J."/>
            <person name="Reid I."/>
            <person name="Ishmael N."/>
            <person name="John T."/>
            <person name="Darmond C."/>
            <person name="Moisan M.-C."/>
            <person name="Henrissat B."/>
            <person name="Coutinho P.M."/>
            <person name="Lombard V."/>
            <person name="Natvig D.O."/>
            <person name="Lindquist E."/>
            <person name="Schmutz J."/>
            <person name="Lucas S."/>
            <person name="Harris P."/>
            <person name="Powlowski J."/>
            <person name="Bellemare A."/>
            <person name="Taylor D."/>
            <person name="Butler G."/>
            <person name="de Vries R.P."/>
            <person name="Allijn I.E."/>
            <person name="van den Brink J."/>
            <person name="Ushinsky S."/>
            <person name="Storms R."/>
            <person name="Powell A.J."/>
            <person name="Paulsen I.T."/>
            <person name="Elbourne L.D.H."/>
            <person name="Baker S.E."/>
            <person name="Magnuson J."/>
            <person name="LaBoissiere S."/>
            <person name="Clutterbuck A.J."/>
            <person name="Martinez D."/>
            <person name="Wogulis M."/>
            <person name="de Leon A.L."/>
            <person name="Rey M.W."/>
            <person name="Tsang A."/>
        </authorList>
    </citation>
    <scope>NUCLEOTIDE SEQUENCE [LARGE SCALE GENOMIC DNA]</scope>
    <source>
        <strain evidence="3">ATCC 42464 / BCRC 31852 / DSM 1799</strain>
    </source>
</reference>
<dbReference type="KEGG" id="mtm:MYCTH_103571"/>
<name>G2QJP4_THET4</name>
<feature type="compositionally biased region" description="Basic and acidic residues" evidence="1">
    <location>
        <begin position="196"/>
        <end position="216"/>
    </location>
</feature>
<dbReference type="EMBL" id="CP003006">
    <property type="protein sequence ID" value="AEO59801.1"/>
    <property type="molecule type" value="Genomic_DNA"/>
</dbReference>
<dbReference type="HOGENOM" id="CLU_487607_0_0_1"/>
<gene>
    <name evidence="2" type="ORF">MYCTH_103571</name>
</gene>
<feature type="region of interest" description="Disordered" evidence="1">
    <location>
        <begin position="504"/>
        <end position="534"/>
    </location>
</feature>
<evidence type="ECO:0000313" key="3">
    <source>
        <dbReference type="Proteomes" id="UP000007322"/>
    </source>
</evidence>
<accession>G2QJP4</accession>
<dbReference type="GeneID" id="11507074"/>
<dbReference type="VEuPathDB" id="FungiDB:MYCTH_103571"/>
<feature type="region of interest" description="Disordered" evidence="1">
    <location>
        <begin position="123"/>
        <end position="328"/>
    </location>
</feature>
<evidence type="ECO:0000313" key="2">
    <source>
        <dbReference type="EMBL" id="AEO59801.1"/>
    </source>
</evidence>
<evidence type="ECO:0000256" key="1">
    <source>
        <dbReference type="SAM" id="MobiDB-lite"/>
    </source>
</evidence>
<organism evidence="2 3">
    <name type="scientific">Thermothelomyces thermophilus (strain ATCC 42464 / BCRC 31852 / DSM 1799)</name>
    <name type="common">Sporotrichum thermophile</name>
    <dbReference type="NCBI Taxonomy" id="573729"/>
    <lineage>
        <taxon>Eukaryota</taxon>
        <taxon>Fungi</taxon>
        <taxon>Dikarya</taxon>
        <taxon>Ascomycota</taxon>
        <taxon>Pezizomycotina</taxon>
        <taxon>Sordariomycetes</taxon>
        <taxon>Sordariomycetidae</taxon>
        <taxon>Sordariales</taxon>
        <taxon>Chaetomiaceae</taxon>
        <taxon>Thermothelomyces</taxon>
    </lineage>
</organism>
<feature type="compositionally biased region" description="Polar residues" evidence="1">
    <location>
        <begin position="297"/>
        <end position="307"/>
    </location>
</feature>
<sequence>MWDSIEDPSKRREIRYGNNIYVLFRALLHCKRFYGQDSLWVAIARGFNTSPTIVRVTSEILTQARREQRSKPIKDIPDTARAADEWIDFLDTYDPRLRSLSDPEVYNVSEAFFKAQEKKHLNAARVPTNPRQRPLYITNLDRRSPERSLDGGSAPIQSPPVQLENLRESDRHRGRSPPLRRKRSASPEEGVSSKIRRTDFDTRRDPRLEPEKHGALDKLPTIQPTRSPPRVNQPRAAQPAQPVKPVQPVQSTPQPAGPEGNEPLAKSPGLSARVAQVVPQQTTPANSGVAPGEPAQSKLSAQPVSQTPSSIPKEESSSPKAPAPPDVDDASALKARIVSLEKQLEEAESKRTNPTPVLSSPLPSQLGEDMVALKKEMATATNAVSTIMESMHDIVDNLQSLQGEISALVAEQKDLKTTLPQSISSSNDGTKNPSFDLNAILQPLQNLDNTVNALRAEVSELKRNQAALSAPTSQTTGNDTKQLETLLQSHTARLDKLSQQMASLQQAQQQQAQRHSPQPQGQPQSLRQAMAAAERDLKHHLATVQALYHRGGAGRAVTDRTADLLVTLSEAVRAAQAGQAGI</sequence>
<feature type="compositionally biased region" description="Basic residues" evidence="1">
    <location>
        <begin position="172"/>
        <end position="184"/>
    </location>
</feature>
<dbReference type="AlphaFoldDB" id="G2QJP4"/>
<proteinExistence type="predicted"/>
<dbReference type="SUPFAM" id="SSF58100">
    <property type="entry name" value="Bacterial hemolysins"/>
    <property type="match status" value="1"/>
</dbReference>
<feature type="compositionally biased region" description="Low complexity" evidence="1">
    <location>
        <begin position="228"/>
        <end position="254"/>
    </location>
</feature>
<feature type="compositionally biased region" description="Basic and acidic residues" evidence="1">
    <location>
        <begin position="140"/>
        <end position="149"/>
    </location>
</feature>
<feature type="region of interest" description="Disordered" evidence="1">
    <location>
        <begin position="343"/>
        <end position="363"/>
    </location>
</feature>
<dbReference type="eggNOG" id="ENOG502RS8P">
    <property type="taxonomic scope" value="Eukaryota"/>
</dbReference>
<feature type="compositionally biased region" description="Low complexity" evidence="1">
    <location>
        <begin position="504"/>
        <end position="522"/>
    </location>
</feature>